<organism evidence="1 2">
    <name type="scientific">Setaria italica</name>
    <name type="common">Foxtail millet</name>
    <name type="synonym">Panicum italicum</name>
    <dbReference type="NCBI Taxonomy" id="4555"/>
    <lineage>
        <taxon>Eukaryota</taxon>
        <taxon>Viridiplantae</taxon>
        <taxon>Streptophyta</taxon>
        <taxon>Embryophyta</taxon>
        <taxon>Tracheophyta</taxon>
        <taxon>Spermatophyta</taxon>
        <taxon>Magnoliopsida</taxon>
        <taxon>Liliopsida</taxon>
        <taxon>Poales</taxon>
        <taxon>Poaceae</taxon>
        <taxon>PACMAD clade</taxon>
        <taxon>Panicoideae</taxon>
        <taxon>Panicodae</taxon>
        <taxon>Paniceae</taxon>
        <taxon>Cenchrinae</taxon>
        <taxon>Setaria</taxon>
    </lineage>
</organism>
<sequence>MQQADRFTSSLFFLKKKGIHITGNRFPHCKIPHSHSA</sequence>
<dbReference type="EMBL" id="AGNK02000055">
    <property type="status" value="NOT_ANNOTATED_CDS"/>
    <property type="molecule type" value="Genomic_DNA"/>
</dbReference>
<protein>
    <submittedName>
        <fullName evidence="1">Uncharacterized protein</fullName>
    </submittedName>
</protein>
<reference evidence="2" key="1">
    <citation type="journal article" date="2012" name="Nat. Biotechnol.">
        <title>Reference genome sequence of the model plant Setaria.</title>
        <authorList>
            <person name="Bennetzen J.L."/>
            <person name="Schmutz J."/>
            <person name="Wang H."/>
            <person name="Percifield R."/>
            <person name="Hawkins J."/>
            <person name="Pontaroli A.C."/>
            <person name="Estep M."/>
            <person name="Feng L."/>
            <person name="Vaughn J.N."/>
            <person name="Grimwood J."/>
            <person name="Jenkins J."/>
            <person name="Barry K."/>
            <person name="Lindquist E."/>
            <person name="Hellsten U."/>
            <person name="Deshpande S."/>
            <person name="Wang X."/>
            <person name="Wu X."/>
            <person name="Mitros T."/>
            <person name="Triplett J."/>
            <person name="Yang X."/>
            <person name="Ye C.Y."/>
            <person name="Mauro-Herrera M."/>
            <person name="Wang L."/>
            <person name="Li P."/>
            <person name="Sharma M."/>
            <person name="Sharma R."/>
            <person name="Ronald P.C."/>
            <person name="Panaud O."/>
            <person name="Kellogg E.A."/>
            <person name="Brutnell T.P."/>
            <person name="Doust A.N."/>
            <person name="Tuskan G.A."/>
            <person name="Rokhsar D."/>
            <person name="Devos K.M."/>
        </authorList>
    </citation>
    <scope>NUCLEOTIDE SEQUENCE [LARGE SCALE GENOMIC DNA]</scope>
    <source>
        <strain evidence="2">cv. Yugu1</strain>
    </source>
</reference>
<dbReference type="Gramene" id="KQL28200">
    <property type="protein sequence ID" value="KQL28200"/>
    <property type="gene ID" value="SETIT_020451mg"/>
</dbReference>
<accession>K3Z1N3</accession>
<reference evidence="1" key="2">
    <citation type="submission" date="2018-08" db="UniProtKB">
        <authorList>
            <consortium name="EnsemblPlants"/>
        </authorList>
    </citation>
    <scope>IDENTIFICATION</scope>
    <source>
        <strain evidence="1">Yugu1</strain>
    </source>
</reference>
<dbReference type="EnsemblPlants" id="KQL28200">
    <property type="protein sequence ID" value="KQL28200"/>
    <property type="gene ID" value="SETIT_020451mg"/>
</dbReference>
<evidence type="ECO:0000313" key="2">
    <source>
        <dbReference type="Proteomes" id="UP000004995"/>
    </source>
</evidence>
<dbReference type="HOGENOM" id="CLU_3351917_0_0_1"/>
<dbReference type="AlphaFoldDB" id="K3Z1N3"/>
<evidence type="ECO:0000313" key="1">
    <source>
        <dbReference type="EnsemblPlants" id="KQL28200"/>
    </source>
</evidence>
<proteinExistence type="predicted"/>
<name>K3Z1N3_SETIT</name>
<dbReference type="Proteomes" id="UP000004995">
    <property type="component" value="Unassembled WGS sequence"/>
</dbReference>
<dbReference type="InParanoid" id="K3Z1N3"/>
<keyword evidence="2" id="KW-1185">Reference proteome</keyword>